<dbReference type="Gene3D" id="3.40.50.1820">
    <property type="entry name" value="alpha/beta hydrolase"/>
    <property type="match status" value="1"/>
</dbReference>
<evidence type="ECO:0000256" key="2">
    <source>
        <dbReference type="SAM" id="SignalP"/>
    </source>
</evidence>
<proteinExistence type="predicted"/>
<dbReference type="InterPro" id="IPR029058">
    <property type="entry name" value="AB_hydrolase_fold"/>
</dbReference>
<protein>
    <submittedName>
        <fullName evidence="3">Alpha/beta hydrolase family protein</fullName>
    </submittedName>
</protein>
<accession>A0A517T1P1</accession>
<dbReference type="SUPFAM" id="SSF53474">
    <property type="entry name" value="alpha/beta-Hydrolases"/>
    <property type="match status" value="1"/>
</dbReference>
<dbReference type="GO" id="GO:0016787">
    <property type="term" value="F:hydrolase activity"/>
    <property type="evidence" value="ECO:0007669"/>
    <property type="project" value="UniProtKB-KW"/>
</dbReference>
<evidence type="ECO:0000313" key="3">
    <source>
        <dbReference type="EMBL" id="QDT62304.1"/>
    </source>
</evidence>
<keyword evidence="1 2" id="KW-0732">Signal</keyword>
<name>A0A517T1P1_9BACT</name>
<organism evidence="3 4">
    <name type="scientific">Stieleria bergensis</name>
    <dbReference type="NCBI Taxonomy" id="2528025"/>
    <lineage>
        <taxon>Bacteria</taxon>
        <taxon>Pseudomonadati</taxon>
        <taxon>Planctomycetota</taxon>
        <taxon>Planctomycetia</taxon>
        <taxon>Pirellulales</taxon>
        <taxon>Pirellulaceae</taxon>
        <taxon>Stieleria</taxon>
    </lineage>
</organism>
<dbReference type="InterPro" id="IPR050955">
    <property type="entry name" value="Plant_Biomass_Hydrol_Est"/>
</dbReference>
<reference evidence="3 4" key="1">
    <citation type="submission" date="2019-02" db="EMBL/GenBank/DDBJ databases">
        <title>Deep-cultivation of Planctomycetes and their phenomic and genomic characterization uncovers novel biology.</title>
        <authorList>
            <person name="Wiegand S."/>
            <person name="Jogler M."/>
            <person name="Boedeker C."/>
            <person name="Pinto D."/>
            <person name="Vollmers J."/>
            <person name="Rivas-Marin E."/>
            <person name="Kohn T."/>
            <person name="Peeters S.H."/>
            <person name="Heuer A."/>
            <person name="Rast P."/>
            <person name="Oberbeckmann S."/>
            <person name="Bunk B."/>
            <person name="Jeske O."/>
            <person name="Meyerdierks A."/>
            <person name="Storesund J.E."/>
            <person name="Kallscheuer N."/>
            <person name="Luecker S."/>
            <person name="Lage O.M."/>
            <person name="Pohl T."/>
            <person name="Merkel B.J."/>
            <person name="Hornburger P."/>
            <person name="Mueller R.-W."/>
            <person name="Bruemmer F."/>
            <person name="Labrenz M."/>
            <person name="Spormann A.M."/>
            <person name="Op den Camp H."/>
            <person name="Overmann J."/>
            <person name="Amann R."/>
            <person name="Jetten M.S.M."/>
            <person name="Mascher T."/>
            <person name="Medema M.H."/>
            <person name="Devos D.P."/>
            <person name="Kaster A.-K."/>
            <person name="Ovreas L."/>
            <person name="Rohde M."/>
            <person name="Galperin M.Y."/>
            <person name="Jogler C."/>
        </authorList>
    </citation>
    <scope>NUCLEOTIDE SEQUENCE [LARGE SCALE GENOMIC DNA]</scope>
    <source>
        <strain evidence="3 4">SV_7m_r</strain>
    </source>
</reference>
<keyword evidence="3" id="KW-0378">Hydrolase</keyword>
<sequence precursor="true">MRCLTTIHPAGLMIFVASATLFFSASPVVAIQNQASEKRLVVQSTRSPVIELRAFLDRPKSDRAELATQPFAQVPLTKKQAAVAKELLWNDYVKRERGERAAELKSSEVKIGDLRMPFVYQIFGRKPASGRSLYISMHGGGGAPKPVNDQQWENQKRLYRLNEGVYLVPRAPTDSWNLWHQAHVDQFFARLIEDMILLEDVDPNRVYIMGYSAGGDGVYQLAPRMADQLAAASMMAGHPNETSPLGLRNLPFTIHMGALDSGYDRNKKAKEWEAKLSDLHRQDPDGYIYQVTLHQGKGHWMDRQDAVALDWMAKYTRQAFPKRIVWKQDDVVHPRFYWLAVDPQQISARAEVRANLEGQQVTLTTTDAKQITVRFNDSMVNLDQPVVVKSEDRELFRGRIPRTIATLAKTLSERRDPTSLFSGEVTLDLE</sequence>
<dbReference type="EMBL" id="CP036272">
    <property type="protein sequence ID" value="QDT62304.1"/>
    <property type="molecule type" value="Genomic_DNA"/>
</dbReference>
<dbReference type="PANTHER" id="PTHR43037">
    <property type="entry name" value="UNNAMED PRODUCT-RELATED"/>
    <property type="match status" value="1"/>
</dbReference>
<feature type="chain" id="PRO_5022003728" evidence="2">
    <location>
        <begin position="31"/>
        <end position="430"/>
    </location>
</feature>
<evidence type="ECO:0000256" key="1">
    <source>
        <dbReference type="ARBA" id="ARBA00022729"/>
    </source>
</evidence>
<dbReference type="OrthoDB" id="9764953at2"/>
<feature type="signal peptide" evidence="2">
    <location>
        <begin position="1"/>
        <end position="30"/>
    </location>
</feature>
<dbReference type="Proteomes" id="UP000315003">
    <property type="component" value="Chromosome"/>
</dbReference>
<gene>
    <name evidence="3" type="ORF">SV7mr_48510</name>
</gene>
<dbReference type="AlphaFoldDB" id="A0A517T1P1"/>
<keyword evidence="4" id="KW-1185">Reference proteome</keyword>
<dbReference type="PANTHER" id="PTHR43037:SF4">
    <property type="entry name" value="PEPTIDASE S9 PROLYL OLIGOPEPTIDASE CATALYTIC DOMAIN-CONTAINING PROTEIN"/>
    <property type="match status" value="1"/>
</dbReference>
<dbReference type="RefSeq" id="WP_145276993.1">
    <property type="nucleotide sequence ID" value="NZ_CP036272.1"/>
</dbReference>
<evidence type="ECO:0000313" key="4">
    <source>
        <dbReference type="Proteomes" id="UP000315003"/>
    </source>
</evidence>